<evidence type="ECO:0000256" key="1">
    <source>
        <dbReference type="ARBA" id="ARBA00004434"/>
    </source>
</evidence>
<keyword evidence="3 14" id="KW-0812">Transmembrane</keyword>
<evidence type="ECO:0000259" key="16">
    <source>
        <dbReference type="SMART" id="SM01024"/>
    </source>
</evidence>
<evidence type="ECO:0000256" key="14">
    <source>
        <dbReference type="SAM" id="Phobius"/>
    </source>
</evidence>
<dbReference type="AlphaFoldDB" id="A0AAF0EVA4"/>
<keyword evidence="5" id="KW-0999">Mitochondrion inner membrane</keyword>
<keyword evidence="4 12" id="KW-0547">Nucleotide-binding</keyword>
<feature type="compositionally biased region" description="Basic and acidic residues" evidence="13">
    <location>
        <begin position="537"/>
        <end position="546"/>
    </location>
</feature>
<dbReference type="InterPro" id="IPR003593">
    <property type="entry name" value="AAA+_ATPase"/>
</dbReference>
<keyword evidence="8 14" id="KW-1133">Transmembrane helix</keyword>
<feature type="domain" description="AAA+ ATPase" evidence="15">
    <location>
        <begin position="318"/>
        <end position="453"/>
    </location>
</feature>
<protein>
    <submittedName>
        <fullName evidence="17">Complex III assembly protein translocase and chaperone</fullName>
    </submittedName>
</protein>
<evidence type="ECO:0000256" key="7">
    <source>
        <dbReference type="ARBA" id="ARBA00022840"/>
    </source>
</evidence>
<evidence type="ECO:0000256" key="2">
    <source>
        <dbReference type="ARBA" id="ARBA00007448"/>
    </source>
</evidence>
<evidence type="ECO:0000313" key="17">
    <source>
        <dbReference type="EMBL" id="WFD35799.1"/>
    </source>
</evidence>
<dbReference type="SMART" id="SM01024">
    <property type="entry name" value="BCS1_N"/>
    <property type="match status" value="1"/>
</dbReference>
<gene>
    <name evidence="17" type="primary">BCS1</name>
    <name evidence="17" type="ORF">MCUN1_002664</name>
</gene>
<dbReference type="GO" id="GO:0005743">
    <property type="term" value="C:mitochondrial inner membrane"/>
    <property type="evidence" value="ECO:0007669"/>
    <property type="project" value="UniProtKB-SubCell"/>
</dbReference>
<comment type="subcellular location">
    <subcellularLocation>
        <location evidence="1">Mitochondrion inner membrane</location>
        <topology evidence="1">Single-pass membrane protein</topology>
    </subcellularLocation>
</comment>
<dbReference type="InterPro" id="IPR003959">
    <property type="entry name" value="ATPase_AAA_core"/>
</dbReference>
<evidence type="ECO:0000256" key="8">
    <source>
        <dbReference type="ARBA" id="ARBA00022989"/>
    </source>
</evidence>
<comment type="catalytic activity">
    <reaction evidence="11">
        <text>ATP + H2O = ADP + phosphate + H(+)</text>
        <dbReference type="Rhea" id="RHEA:13065"/>
        <dbReference type="ChEBI" id="CHEBI:15377"/>
        <dbReference type="ChEBI" id="CHEBI:15378"/>
        <dbReference type="ChEBI" id="CHEBI:30616"/>
        <dbReference type="ChEBI" id="CHEBI:43474"/>
        <dbReference type="ChEBI" id="CHEBI:456216"/>
    </reaction>
    <physiologicalReaction direction="left-to-right" evidence="11">
        <dbReference type="Rhea" id="RHEA:13066"/>
    </physiologicalReaction>
</comment>
<dbReference type="Pfam" id="PF00004">
    <property type="entry name" value="AAA"/>
    <property type="match status" value="1"/>
</dbReference>
<sequence>MSSGNHVVAQEPFAAPAQPAAQAAASNAGPVANLPVESPFGLGAIMQGNPYFSAGFGLMLFGGVLAYARSALTWVMSAAQRHMLVSLEIPSKDRAHPWFLHWMGAQAAAQAMRRKANHGKLPRESFLEFLGLRQPKSQPIALNDPLRLPDSAVLPPVRIVSRELAVDTQYEERALLPGAQSGDNERGTATFSLVPGPGIHWFRYRGVWIRLQRERNGKMVDLTTGAPWETVTLTTLASYTHLFSQLLAEARELALSSTHGKTVVYTTMGFEWRPFGHPRRVRDLDSVVLAEGKKELIVNDIQRFLSRSTWYARRGIPYRRGYLLHGAPGSGKTSFITALAGSLDFNICLLNLAERGMTDDKLSLLMSTAPDRSIMVLEDVDAAFRGRSADAPERHTDGYQPNVTFSGLLNALDGVASGESRIIFMTTNHLERLDPALIRPGRVDLICELGDAEAAQVRELLIRFYYADLLLERVNKARRARDIEPIEFDDAAGTPPDAQTDYYINAAKETTKELEDLAEKLVQGVADVTARRRRALDLNEDGHQDESSTGMPPHWPQAAARGGVSMAELQGLFIRFADDPHAAVEAFVHENS</sequence>
<dbReference type="GO" id="GO:0034551">
    <property type="term" value="P:mitochondrial respiratory chain complex III assembly"/>
    <property type="evidence" value="ECO:0007669"/>
    <property type="project" value="UniProtKB-ARBA"/>
</dbReference>
<dbReference type="GO" id="GO:0005524">
    <property type="term" value="F:ATP binding"/>
    <property type="evidence" value="ECO:0007669"/>
    <property type="project" value="UniProtKB-KW"/>
</dbReference>
<dbReference type="InterPro" id="IPR027417">
    <property type="entry name" value="P-loop_NTPase"/>
</dbReference>
<keyword evidence="7 12" id="KW-0067">ATP-binding</keyword>
<evidence type="ECO:0000259" key="15">
    <source>
        <dbReference type="SMART" id="SM00382"/>
    </source>
</evidence>
<evidence type="ECO:0000256" key="3">
    <source>
        <dbReference type="ARBA" id="ARBA00022692"/>
    </source>
</evidence>
<comment type="similarity">
    <text evidence="2">Belongs to the AAA ATPase family. BCS1 subfamily.</text>
</comment>
<evidence type="ECO:0000313" key="18">
    <source>
        <dbReference type="Proteomes" id="UP001219933"/>
    </source>
</evidence>
<dbReference type="EMBL" id="CP119879">
    <property type="protein sequence ID" value="WFD35799.1"/>
    <property type="molecule type" value="Genomic_DNA"/>
</dbReference>
<dbReference type="GO" id="GO:0016887">
    <property type="term" value="F:ATP hydrolysis activity"/>
    <property type="evidence" value="ECO:0007669"/>
    <property type="project" value="InterPro"/>
</dbReference>
<dbReference type="Proteomes" id="UP001219933">
    <property type="component" value="Chromosome 3"/>
</dbReference>
<reference evidence="17" key="1">
    <citation type="submission" date="2023-03" db="EMBL/GenBank/DDBJ databases">
        <title>Mating type loci evolution in Malassezia.</title>
        <authorList>
            <person name="Coelho M.A."/>
        </authorList>
    </citation>
    <scope>NUCLEOTIDE SEQUENCE</scope>
    <source>
        <strain evidence="17">CBS 11721</strain>
    </source>
</reference>
<keyword evidence="6" id="KW-0378">Hydrolase</keyword>
<evidence type="ECO:0000256" key="11">
    <source>
        <dbReference type="ARBA" id="ARBA00048778"/>
    </source>
</evidence>
<name>A0AAF0EVA4_9BASI</name>
<evidence type="ECO:0000256" key="12">
    <source>
        <dbReference type="RuleBase" id="RU003651"/>
    </source>
</evidence>
<proteinExistence type="inferred from homology"/>
<feature type="transmembrane region" description="Helical" evidence="14">
    <location>
        <begin position="51"/>
        <end position="68"/>
    </location>
</feature>
<keyword evidence="9" id="KW-0496">Mitochondrion</keyword>
<organism evidence="17 18">
    <name type="scientific">Malassezia cuniculi</name>
    <dbReference type="NCBI Taxonomy" id="948313"/>
    <lineage>
        <taxon>Eukaryota</taxon>
        <taxon>Fungi</taxon>
        <taxon>Dikarya</taxon>
        <taxon>Basidiomycota</taxon>
        <taxon>Ustilaginomycotina</taxon>
        <taxon>Malasseziomycetes</taxon>
        <taxon>Malasseziales</taxon>
        <taxon>Malasseziaceae</taxon>
        <taxon>Malassezia</taxon>
    </lineage>
</organism>
<dbReference type="InterPro" id="IPR050747">
    <property type="entry name" value="Mitochondrial_chaperone_BCS1"/>
</dbReference>
<accession>A0AAF0EVA4</accession>
<evidence type="ECO:0000256" key="10">
    <source>
        <dbReference type="ARBA" id="ARBA00023136"/>
    </source>
</evidence>
<dbReference type="FunFam" id="3.40.50.300:FF:000768">
    <property type="entry name" value="Probable mitochondrial chaperone bcs1"/>
    <property type="match status" value="1"/>
</dbReference>
<evidence type="ECO:0000256" key="5">
    <source>
        <dbReference type="ARBA" id="ARBA00022792"/>
    </source>
</evidence>
<dbReference type="InterPro" id="IPR003960">
    <property type="entry name" value="ATPase_AAA_CS"/>
</dbReference>
<dbReference type="Pfam" id="PF08740">
    <property type="entry name" value="BCS1_N"/>
    <property type="match status" value="1"/>
</dbReference>
<evidence type="ECO:0000256" key="6">
    <source>
        <dbReference type="ARBA" id="ARBA00022801"/>
    </source>
</evidence>
<dbReference type="PROSITE" id="PS00674">
    <property type="entry name" value="AAA"/>
    <property type="match status" value="1"/>
</dbReference>
<evidence type="ECO:0000256" key="4">
    <source>
        <dbReference type="ARBA" id="ARBA00022741"/>
    </source>
</evidence>
<keyword evidence="18" id="KW-1185">Reference proteome</keyword>
<evidence type="ECO:0000256" key="13">
    <source>
        <dbReference type="SAM" id="MobiDB-lite"/>
    </source>
</evidence>
<dbReference type="SMART" id="SM00382">
    <property type="entry name" value="AAA"/>
    <property type="match status" value="1"/>
</dbReference>
<dbReference type="SUPFAM" id="SSF52540">
    <property type="entry name" value="P-loop containing nucleoside triphosphate hydrolases"/>
    <property type="match status" value="1"/>
</dbReference>
<evidence type="ECO:0000256" key="9">
    <source>
        <dbReference type="ARBA" id="ARBA00023128"/>
    </source>
</evidence>
<dbReference type="InterPro" id="IPR014851">
    <property type="entry name" value="BCS1_N"/>
</dbReference>
<keyword evidence="10 14" id="KW-0472">Membrane</keyword>
<feature type="region of interest" description="Disordered" evidence="13">
    <location>
        <begin position="537"/>
        <end position="558"/>
    </location>
</feature>
<feature type="domain" description="BCS1 N-terminal" evidence="16">
    <location>
        <begin position="59"/>
        <end position="287"/>
    </location>
</feature>
<dbReference type="PANTHER" id="PTHR23070">
    <property type="entry name" value="BCS1 AAA-TYPE ATPASE"/>
    <property type="match status" value="1"/>
</dbReference>
<dbReference type="Gene3D" id="3.40.50.300">
    <property type="entry name" value="P-loop containing nucleotide triphosphate hydrolases"/>
    <property type="match status" value="1"/>
</dbReference>
<dbReference type="CDD" id="cd19510">
    <property type="entry name" value="RecA-like_BCS1"/>
    <property type="match status" value="1"/>
</dbReference>